<dbReference type="STRING" id="1391654.AKJ09_09810"/>
<organism evidence="2 3">
    <name type="scientific">Labilithrix luteola</name>
    <dbReference type="NCBI Taxonomy" id="1391654"/>
    <lineage>
        <taxon>Bacteria</taxon>
        <taxon>Pseudomonadati</taxon>
        <taxon>Myxococcota</taxon>
        <taxon>Polyangia</taxon>
        <taxon>Polyangiales</taxon>
        <taxon>Labilitrichaceae</taxon>
        <taxon>Labilithrix</taxon>
    </lineage>
</organism>
<dbReference type="KEGG" id="llu:AKJ09_09810"/>
<protein>
    <submittedName>
        <fullName evidence="2">Na(+)/H(+) antiporter</fullName>
    </submittedName>
</protein>
<dbReference type="PATRIC" id="fig|1391654.3.peg.9934"/>
<proteinExistence type="predicted"/>
<feature type="transmembrane region" description="Helical" evidence="1">
    <location>
        <begin position="194"/>
        <end position="215"/>
    </location>
</feature>
<feature type="transmembrane region" description="Helical" evidence="1">
    <location>
        <begin position="302"/>
        <end position="323"/>
    </location>
</feature>
<feature type="transmembrane region" description="Helical" evidence="1">
    <location>
        <begin position="367"/>
        <end position="386"/>
    </location>
</feature>
<evidence type="ECO:0000313" key="2">
    <source>
        <dbReference type="EMBL" id="AKV03147.1"/>
    </source>
</evidence>
<dbReference type="AlphaFoldDB" id="A0A0K1QBU3"/>
<dbReference type="RefSeq" id="WP_146653960.1">
    <property type="nucleotide sequence ID" value="NZ_CP012333.1"/>
</dbReference>
<evidence type="ECO:0000313" key="3">
    <source>
        <dbReference type="Proteomes" id="UP000064967"/>
    </source>
</evidence>
<keyword evidence="1" id="KW-1133">Transmembrane helix</keyword>
<keyword evidence="3" id="KW-1185">Reference proteome</keyword>
<sequence>MSAIALLMGLLLLSYLGSLIVGGKAARGLPSGVEYVGLGFLVGPHALGLLERSMIAEFAPVVQVSLGWLAFMVGLDFGRVEGRRVRVGSMLLGIGCALLTGVIVALAVHRMLSTAKIDGVDATGGIVLAAGAGVVTAETTRFAVQWVAARWNAKGPVSSLLVEVASSDDFAPLVAAGAIFTLVPTASTTVHLPAVGWFGVSLALGALLGTVTALLLRGAEGYAVWGALIGTLLLGVGTAERFGLCSIFVTFVMGIALAAVSPSRRILRRMVGSTERAVLLPMLLLAGAWLDPRPAIENRLLLGVIALVLLARIAGKLVSGLLFRVFVPAARPAGPWLGIVLLASGPFTISGGFVFALRFPGPVGDTLLLAAMASAVLGELVSTLALKRLLTHLGEVPDAVEPTSQKGAVT</sequence>
<reference evidence="2 3" key="1">
    <citation type="submission" date="2015-08" db="EMBL/GenBank/DDBJ databases">
        <authorList>
            <person name="Babu N.S."/>
            <person name="Beckwith C.J."/>
            <person name="Beseler K.G."/>
            <person name="Brison A."/>
            <person name="Carone J.V."/>
            <person name="Caskin T.P."/>
            <person name="Diamond M."/>
            <person name="Durham M.E."/>
            <person name="Foxe J.M."/>
            <person name="Go M."/>
            <person name="Henderson B.A."/>
            <person name="Jones I.B."/>
            <person name="McGettigan J.A."/>
            <person name="Micheletti S.J."/>
            <person name="Nasrallah M.E."/>
            <person name="Ortiz D."/>
            <person name="Piller C.R."/>
            <person name="Privatt S.R."/>
            <person name="Schneider S.L."/>
            <person name="Sharp S."/>
            <person name="Smith T.C."/>
            <person name="Stanton J.D."/>
            <person name="Ullery H.E."/>
            <person name="Wilson R.J."/>
            <person name="Serrano M.G."/>
            <person name="Buck G."/>
            <person name="Lee V."/>
            <person name="Wang Y."/>
            <person name="Carvalho R."/>
            <person name="Voegtly L."/>
            <person name="Shi R."/>
            <person name="Duckworth R."/>
            <person name="Johnson A."/>
            <person name="Loviza R."/>
            <person name="Walstead R."/>
            <person name="Shah Z."/>
            <person name="Kiflezghi M."/>
            <person name="Wade K."/>
            <person name="Ball S.L."/>
            <person name="Bradley K.W."/>
            <person name="Asai D.J."/>
            <person name="Bowman C.A."/>
            <person name="Russell D.A."/>
            <person name="Pope W.H."/>
            <person name="Jacobs-Sera D."/>
            <person name="Hendrix R.W."/>
            <person name="Hatfull G.F."/>
        </authorList>
    </citation>
    <scope>NUCLEOTIDE SEQUENCE [LARGE SCALE GENOMIC DNA]</scope>
    <source>
        <strain evidence="2 3">DSM 27648</strain>
    </source>
</reference>
<feature type="transmembrane region" description="Helical" evidence="1">
    <location>
        <begin position="54"/>
        <end position="75"/>
    </location>
</feature>
<feature type="transmembrane region" description="Helical" evidence="1">
    <location>
        <begin position="222"/>
        <end position="238"/>
    </location>
</feature>
<feature type="transmembrane region" description="Helical" evidence="1">
    <location>
        <begin position="335"/>
        <end position="355"/>
    </location>
</feature>
<evidence type="ECO:0000256" key="1">
    <source>
        <dbReference type="SAM" id="Phobius"/>
    </source>
</evidence>
<feature type="transmembrane region" description="Helical" evidence="1">
    <location>
        <begin position="273"/>
        <end position="290"/>
    </location>
</feature>
<accession>A0A0K1QBU3</accession>
<gene>
    <name evidence="2" type="ORF">AKJ09_09810</name>
</gene>
<name>A0A0K1QBU3_9BACT</name>
<keyword evidence="1" id="KW-0812">Transmembrane</keyword>
<dbReference type="OrthoDB" id="5520361at2"/>
<feature type="transmembrane region" description="Helical" evidence="1">
    <location>
        <begin position="244"/>
        <end position="261"/>
    </location>
</feature>
<dbReference type="EMBL" id="CP012333">
    <property type="protein sequence ID" value="AKV03147.1"/>
    <property type="molecule type" value="Genomic_DNA"/>
</dbReference>
<keyword evidence="1" id="KW-0472">Membrane</keyword>
<feature type="transmembrane region" description="Helical" evidence="1">
    <location>
        <begin position="87"/>
        <end position="108"/>
    </location>
</feature>
<dbReference type="Proteomes" id="UP000064967">
    <property type="component" value="Chromosome"/>
</dbReference>